<keyword evidence="7" id="KW-1185">Reference proteome</keyword>
<dbReference type="InterPro" id="IPR002641">
    <property type="entry name" value="PNPLA_dom"/>
</dbReference>
<evidence type="ECO:0000256" key="4">
    <source>
        <dbReference type="PROSITE-ProRule" id="PRU01161"/>
    </source>
</evidence>
<keyword evidence="1 4" id="KW-0378">Hydrolase</keyword>
<dbReference type="OrthoDB" id="9798773at2"/>
<evidence type="ECO:0000313" key="7">
    <source>
        <dbReference type="Proteomes" id="UP000224974"/>
    </source>
</evidence>
<organism evidence="6 7">
    <name type="scientific">Budvicia aquatica</name>
    <dbReference type="NCBI Taxonomy" id="82979"/>
    <lineage>
        <taxon>Bacteria</taxon>
        <taxon>Pseudomonadati</taxon>
        <taxon>Pseudomonadota</taxon>
        <taxon>Gammaproteobacteria</taxon>
        <taxon>Enterobacterales</taxon>
        <taxon>Budviciaceae</taxon>
        <taxon>Budvicia</taxon>
    </lineage>
</organism>
<dbReference type="SUPFAM" id="SSF52151">
    <property type="entry name" value="FabD/lysophospholipase-like"/>
    <property type="match status" value="1"/>
</dbReference>
<accession>A0A2C6DPI0</accession>
<dbReference type="PANTHER" id="PTHR14226:SF57">
    <property type="entry name" value="BLR7027 PROTEIN"/>
    <property type="match status" value="1"/>
</dbReference>
<feature type="domain" description="PNPLA" evidence="5">
    <location>
        <begin position="9"/>
        <end position="244"/>
    </location>
</feature>
<feature type="short sequence motif" description="GXGXXG" evidence="4">
    <location>
        <begin position="13"/>
        <end position="18"/>
    </location>
</feature>
<keyword evidence="3 4" id="KW-0443">Lipid metabolism</keyword>
<feature type="active site" description="Nucleophile" evidence="4">
    <location>
        <position position="42"/>
    </location>
</feature>
<dbReference type="AlphaFoldDB" id="A0A2C6DPI0"/>
<dbReference type="CDD" id="cd07209">
    <property type="entry name" value="Pat_hypo_Ecoli_Z1214_like"/>
    <property type="match status" value="1"/>
</dbReference>
<feature type="short sequence motif" description="GXSXG" evidence="4">
    <location>
        <begin position="40"/>
        <end position="44"/>
    </location>
</feature>
<feature type="short sequence motif" description="DGA/G" evidence="4">
    <location>
        <begin position="225"/>
        <end position="227"/>
    </location>
</feature>
<dbReference type="PANTHER" id="PTHR14226">
    <property type="entry name" value="NEUROPATHY TARGET ESTERASE/SWISS CHEESE D.MELANOGASTER"/>
    <property type="match status" value="1"/>
</dbReference>
<evidence type="ECO:0000256" key="1">
    <source>
        <dbReference type="ARBA" id="ARBA00022801"/>
    </source>
</evidence>
<evidence type="ECO:0000259" key="5">
    <source>
        <dbReference type="PROSITE" id="PS51635"/>
    </source>
</evidence>
<evidence type="ECO:0000256" key="2">
    <source>
        <dbReference type="ARBA" id="ARBA00022963"/>
    </source>
</evidence>
<evidence type="ECO:0000313" key="6">
    <source>
        <dbReference type="EMBL" id="PHI32248.1"/>
    </source>
</evidence>
<dbReference type="EMBL" id="PDDX01000001">
    <property type="protein sequence ID" value="PHI32248.1"/>
    <property type="molecule type" value="Genomic_DNA"/>
</dbReference>
<evidence type="ECO:0000256" key="3">
    <source>
        <dbReference type="ARBA" id="ARBA00023098"/>
    </source>
</evidence>
<dbReference type="PROSITE" id="PS51635">
    <property type="entry name" value="PNPLA"/>
    <property type="match status" value="1"/>
</dbReference>
<dbReference type="Pfam" id="PF01734">
    <property type="entry name" value="Patatin"/>
    <property type="match status" value="1"/>
</dbReference>
<name>A0A2C6DPI0_9GAMM</name>
<dbReference type="GO" id="GO:0016787">
    <property type="term" value="F:hydrolase activity"/>
    <property type="evidence" value="ECO:0007669"/>
    <property type="project" value="UniProtKB-UniRule"/>
</dbReference>
<sequence length="359" mass="38590">MENSFKVGLVLSGGGAIGAYQVGVLKALHQVGAEVHMISGASIGALNGAILASAPSLADGVARLEAVWQTLAHTSPLQANVPVYLNYLLSTGLVLSGAKQFALLTQAMRSLFERLDLRVSALFHPLKDDGLFSEQPLSQLMDCYLDPEALTQGLPLYISVYETQGGVQDLLNCLLASIAIKDTAPSQFIHIQSLSVEARKEALLASAALPLLFSSRQVGEKNYSDGGIGGWQKMQGNTPITPLIDAGCDLVIVTHLANGSLWDRHDFPDTTVLEIRPQSSFSRSDSTFSGISDLLGFHPDKINSWIEQGYQDTLLCTEKIMQATQARAHLTESEQRLQSSQGQDEIADTALAAAMLRLK</sequence>
<dbReference type="Proteomes" id="UP000224974">
    <property type="component" value="Unassembled WGS sequence"/>
</dbReference>
<proteinExistence type="predicted"/>
<protein>
    <submittedName>
        <fullName evidence="6">Phospholipase</fullName>
    </submittedName>
</protein>
<dbReference type="InterPro" id="IPR016035">
    <property type="entry name" value="Acyl_Trfase/lysoPLipase"/>
</dbReference>
<dbReference type="Gene3D" id="3.40.1090.10">
    <property type="entry name" value="Cytosolic phospholipase A2 catalytic domain"/>
    <property type="match status" value="2"/>
</dbReference>
<reference evidence="7" key="1">
    <citation type="submission" date="2017-09" db="EMBL/GenBank/DDBJ databases">
        <title>FDA dAtabase for Regulatory Grade micrObial Sequences (FDA-ARGOS): Supporting development and validation of Infectious Disease Dx tests.</title>
        <authorList>
            <person name="Minogue T."/>
            <person name="Wolcott M."/>
            <person name="Wasieloski L."/>
            <person name="Aguilar W."/>
            <person name="Moore D."/>
            <person name="Tallon L."/>
            <person name="Sadzewicz L."/>
            <person name="Ott S."/>
            <person name="Zhao X."/>
            <person name="Nagaraj S."/>
            <person name="Vavikolanu K."/>
            <person name="Aluvathingal J."/>
            <person name="Nadendla S."/>
            <person name="Sichtig H."/>
        </authorList>
    </citation>
    <scope>NUCLEOTIDE SEQUENCE [LARGE SCALE GENOMIC DNA]</scope>
    <source>
        <strain evidence="7">FDAARGOS_387</strain>
    </source>
</reference>
<dbReference type="RefSeq" id="WP_029095967.1">
    <property type="nucleotide sequence ID" value="NZ_CAADJA010000002.1"/>
</dbReference>
<keyword evidence="2 4" id="KW-0442">Lipid degradation</keyword>
<dbReference type="InterPro" id="IPR050301">
    <property type="entry name" value="NTE"/>
</dbReference>
<dbReference type="STRING" id="1111728.GCA_000427805_04296"/>
<dbReference type="GO" id="GO:0016042">
    <property type="term" value="P:lipid catabolic process"/>
    <property type="evidence" value="ECO:0007669"/>
    <property type="project" value="UniProtKB-UniRule"/>
</dbReference>
<feature type="active site" description="Proton acceptor" evidence="4">
    <location>
        <position position="225"/>
    </location>
</feature>
<gene>
    <name evidence="6" type="ORF">CRN84_24470</name>
</gene>
<comment type="caution">
    <text evidence="6">The sequence shown here is derived from an EMBL/GenBank/DDBJ whole genome shotgun (WGS) entry which is preliminary data.</text>
</comment>